<dbReference type="GO" id="GO:0008955">
    <property type="term" value="F:peptidoglycan glycosyltransferase activity"/>
    <property type="evidence" value="ECO:0007669"/>
    <property type="project" value="UniProtKB-EC"/>
</dbReference>
<dbReference type="GO" id="GO:0071555">
    <property type="term" value="P:cell wall organization"/>
    <property type="evidence" value="ECO:0007669"/>
    <property type="project" value="UniProtKB-KW"/>
</dbReference>
<feature type="non-terminal residue" evidence="13">
    <location>
        <position position="1"/>
    </location>
</feature>
<dbReference type="GO" id="GO:0009252">
    <property type="term" value="P:peptidoglycan biosynthetic process"/>
    <property type="evidence" value="ECO:0007669"/>
    <property type="project" value="UniProtKB-KW"/>
</dbReference>
<keyword evidence="6" id="KW-0573">Peptidoglycan synthesis</keyword>
<dbReference type="GO" id="GO:0008360">
    <property type="term" value="P:regulation of cell shape"/>
    <property type="evidence" value="ECO:0007669"/>
    <property type="project" value="UniProtKB-KW"/>
</dbReference>
<dbReference type="GO" id="GO:0016020">
    <property type="term" value="C:membrane"/>
    <property type="evidence" value="ECO:0007669"/>
    <property type="project" value="UniProtKB-SubCell"/>
</dbReference>
<keyword evidence="4" id="KW-0808">Transferase</keyword>
<dbReference type="SUPFAM" id="SSF56601">
    <property type="entry name" value="beta-lactamase/transpeptidase-like"/>
    <property type="match status" value="1"/>
</dbReference>
<dbReference type="PANTHER" id="PTHR32282:SF11">
    <property type="entry name" value="PENICILLIN-BINDING PROTEIN 1B"/>
    <property type="match status" value="1"/>
</dbReference>
<organism evidence="13 14">
    <name type="scientific">Acinetobacter ursingii</name>
    <dbReference type="NCBI Taxonomy" id="108980"/>
    <lineage>
        <taxon>Bacteria</taxon>
        <taxon>Pseudomonadati</taxon>
        <taxon>Pseudomonadota</taxon>
        <taxon>Gammaproteobacteria</taxon>
        <taxon>Moraxellales</taxon>
        <taxon>Moraxellaceae</taxon>
        <taxon>Acinetobacter</taxon>
    </lineage>
</organism>
<dbReference type="InterPro" id="IPR050396">
    <property type="entry name" value="Glycosyltr_51/Transpeptidase"/>
</dbReference>
<keyword evidence="8" id="KW-0961">Cell wall biogenesis/degradation</keyword>
<comment type="subcellular location">
    <subcellularLocation>
        <location evidence="1">Membrane</location>
    </subcellularLocation>
</comment>
<gene>
    <name evidence="13" type="ORF">DHW29_14115</name>
</gene>
<protein>
    <submittedName>
        <fullName evidence="13">Penicillin-binding protein 1B</fullName>
    </submittedName>
</protein>
<evidence type="ECO:0000256" key="1">
    <source>
        <dbReference type="ARBA" id="ARBA00004370"/>
    </source>
</evidence>
<dbReference type="EMBL" id="DPVE01000245">
    <property type="protein sequence ID" value="HCK31198.1"/>
    <property type="molecule type" value="Genomic_DNA"/>
</dbReference>
<dbReference type="Gene3D" id="3.40.710.10">
    <property type="entry name" value="DD-peptidase/beta-lactamase superfamily"/>
    <property type="match status" value="1"/>
</dbReference>
<keyword evidence="2" id="KW-1003">Cell membrane</keyword>
<evidence type="ECO:0000256" key="5">
    <source>
        <dbReference type="ARBA" id="ARBA00022960"/>
    </source>
</evidence>
<dbReference type="InterPro" id="IPR012338">
    <property type="entry name" value="Beta-lactam/transpept-like"/>
</dbReference>
<feature type="region of interest" description="Disordered" evidence="11">
    <location>
        <begin position="165"/>
        <end position="185"/>
    </location>
</feature>
<comment type="catalytic activity">
    <reaction evidence="9">
        <text>Preferential cleavage: (Ac)2-L-Lys-D-Ala-|-D-Ala. Also transpeptidation of peptidyl-alanyl moieties that are N-acyl substituents of D-alanine.</text>
        <dbReference type="EC" id="3.4.16.4"/>
    </reaction>
</comment>
<evidence type="ECO:0000256" key="3">
    <source>
        <dbReference type="ARBA" id="ARBA00022676"/>
    </source>
</evidence>
<evidence type="ECO:0000256" key="10">
    <source>
        <dbReference type="ARBA" id="ARBA00049902"/>
    </source>
</evidence>
<evidence type="ECO:0000256" key="8">
    <source>
        <dbReference type="ARBA" id="ARBA00023316"/>
    </source>
</evidence>
<dbReference type="InterPro" id="IPR001460">
    <property type="entry name" value="PCN-bd_Tpept"/>
</dbReference>
<reference evidence="13 14" key="1">
    <citation type="journal article" date="2018" name="Nat. Biotechnol.">
        <title>A standardized bacterial taxonomy based on genome phylogeny substantially revises the tree of life.</title>
        <authorList>
            <person name="Parks D.H."/>
            <person name="Chuvochina M."/>
            <person name="Waite D.W."/>
            <person name="Rinke C."/>
            <person name="Skarshewski A."/>
            <person name="Chaumeil P.A."/>
            <person name="Hugenholtz P."/>
        </authorList>
    </citation>
    <scope>NUCLEOTIDE SEQUENCE [LARGE SCALE GENOMIC DNA]</scope>
    <source>
        <strain evidence="13">UBA9669</strain>
    </source>
</reference>
<sequence>NGHVLERFGLNVQQTIDPSAAYILNYGLQQVMRSGTGKAAYNTLSPDLNLAGKSGTTNDTRDSWFAGYSGNYLAVVWLGLDDNKITGLTGSSGALPVWTNVMKQLRQQPVNLRQTDDVQWQWIDSATGHLSAQGCEGAMYIPLMRNNVPRQATVCGLPHYQVEPTYNSDTENGDTSAPANDSMDNYIRDSEDQMQNDLSNNRVISSGSYSN</sequence>
<dbReference type="PANTHER" id="PTHR32282">
    <property type="entry name" value="BINDING PROTEIN TRANSPEPTIDASE, PUTATIVE-RELATED"/>
    <property type="match status" value="1"/>
</dbReference>
<dbReference type="GO" id="GO:0030288">
    <property type="term" value="C:outer membrane-bounded periplasmic space"/>
    <property type="evidence" value="ECO:0007669"/>
    <property type="project" value="TreeGrafter"/>
</dbReference>
<evidence type="ECO:0000259" key="12">
    <source>
        <dbReference type="Pfam" id="PF00905"/>
    </source>
</evidence>
<feature type="compositionally biased region" description="Polar residues" evidence="11">
    <location>
        <begin position="165"/>
        <end position="183"/>
    </location>
</feature>
<evidence type="ECO:0000256" key="6">
    <source>
        <dbReference type="ARBA" id="ARBA00022984"/>
    </source>
</evidence>
<name>A0A3D2SQG8_9GAMM</name>
<evidence type="ECO:0000256" key="11">
    <source>
        <dbReference type="SAM" id="MobiDB-lite"/>
    </source>
</evidence>
<proteinExistence type="predicted"/>
<comment type="catalytic activity">
    <reaction evidence="10">
        <text>[GlcNAc-(1-&gt;4)-Mur2Ac(oyl-L-Ala-gamma-D-Glu-L-Lys-D-Ala-D-Ala)](n)-di-trans,octa-cis-undecaprenyl diphosphate + beta-D-GlcNAc-(1-&gt;4)-Mur2Ac(oyl-L-Ala-gamma-D-Glu-L-Lys-D-Ala-D-Ala)-di-trans,octa-cis-undecaprenyl diphosphate = [GlcNAc-(1-&gt;4)-Mur2Ac(oyl-L-Ala-gamma-D-Glu-L-Lys-D-Ala-D-Ala)](n+1)-di-trans,octa-cis-undecaprenyl diphosphate + di-trans,octa-cis-undecaprenyl diphosphate + H(+)</text>
        <dbReference type="Rhea" id="RHEA:23708"/>
        <dbReference type="Rhea" id="RHEA-COMP:9602"/>
        <dbReference type="Rhea" id="RHEA-COMP:9603"/>
        <dbReference type="ChEBI" id="CHEBI:15378"/>
        <dbReference type="ChEBI" id="CHEBI:58405"/>
        <dbReference type="ChEBI" id="CHEBI:60033"/>
        <dbReference type="ChEBI" id="CHEBI:78435"/>
        <dbReference type="EC" id="2.4.99.28"/>
    </reaction>
</comment>
<keyword evidence="7" id="KW-0472">Membrane</keyword>
<evidence type="ECO:0000256" key="9">
    <source>
        <dbReference type="ARBA" id="ARBA00034000"/>
    </source>
</evidence>
<dbReference type="Pfam" id="PF00905">
    <property type="entry name" value="Transpeptidase"/>
    <property type="match status" value="1"/>
</dbReference>
<dbReference type="GO" id="GO:0009002">
    <property type="term" value="F:serine-type D-Ala-D-Ala carboxypeptidase activity"/>
    <property type="evidence" value="ECO:0007669"/>
    <property type="project" value="UniProtKB-EC"/>
</dbReference>
<keyword evidence="5" id="KW-0133">Cell shape</keyword>
<feature type="domain" description="Penicillin-binding protein transpeptidase" evidence="12">
    <location>
        <begin position="13"/>
        <end position="84"/>
    </location>
</feature>
<evidence type="ECO:0000256" key="2">
    <source>
        <dbReference type="ARBA" id="ARBA00022475"/>
    </source>
</evidence>
<comment type="caution">
    <text evidence="13">The sequence shown here is derived from an EMBL/GenBank/DDBJ whole genome shotgun (WGS) entry which is preliminary data.</text>
</comment>
<evidence type="ECO:0000313" key="14">
    <source>
        <dbReference type="Proteomes" id="UP000263596"/>
    </source>
</evidence>
<evidence type="ECO:0000313" key="13">
    <source>
        <dbReference type="EMBL" id="HCK31198.1"/>
    </source>
</evidence>
<dbReference type="Proteomes" id="UP000263596">
    <property type="component" value="Unassembled WGS sequence"/>
</dbReference>
<keyword evidence="3" id="KW-0328">Glycosyltransferase</keyword>
<dbReference type="GO" id="GO:0008658">
    <property type="term" value="F:penicillin binding"/>
    <property type="evidence" value="ECO:0007669"/>
    <property type="project" value="InterPro"/>
</dbReference>
<accession>A0A3D2SQG8</accession>
<dbReference type="AlphaFoldDB" id="A0A3D2SQG8"/>
<evidence type="ECO:0000256" key="7">
    <source>
        <dbReference type="ARBA" id="ARBA00023136"/>
    </source>
</evidence>
<evidence type="ECO:0000256" key="4">
    <source>
        <dbReference type="ARBA" id="ARBA00022679"/>
    </source>
</evidence>